<proteinExistence type="predicted"/>
<dbReference type="RefSeq" id="WP_067659929.1">
    <property type="nucleotide sequence ID" value="NZ_FQXG01000008.1"/>
</dbReference>
<dbReference type="Gene3D" id="1.10.720.180">
    <property type="match status" value="1"/>
</dbReference>
<dbReference type="AlphaFoldDB" id="A0A1M5YUC7"/>
<keyword evidence="4" id="KW-1185">Reference proteome</keyword>
<dbReference type="OrthoDB" id="9146465at2"/>
<evidence type="ECO:0000259" key="2">
    <source>
        <dbReference type="Pfam" id="PF22113"/>
    </source>
</evidence>
<evidence type="ECO:0000313" key="4">
    <source>
        <dbReference type="Proteomes" id="UP000184268"/>
    </source>
</evidence>
<feature type="domain" description="Outer membrane cytochrome MtrC/MtrF-like" evidence="2">
    <location>
        <begin position="221"/>
        <end position="398"/>
    </location>
</feature>
<dbReference type="Gene3D" id="3.90.10.10">
    <property type="entry name" value="Cytochrome C3"/>
    <property type="match status" value="2"/>
</dbReference>
<feature type="domain" description="Outer membrane cytochrome MtrC/MtrF-like" evidence="2">
    <location>
        <begin position="541"/>
        <end position="699"/>
    </location>
</feature>
<dbReference type="InterPro" id="IPR051829">
    <property type="entry name" value="Multiheme_Cytochr_ET"/>
</dbReference>
<dbReference type="Proteomes" id="UP000184268">
    <property type="component" value="Unassembled WGS sequence"/>
</dbReference>
<dbReference type="PANTHER" id="PTHR35038">
    <property type="entry name" value="DISSIMILATORY SULFITE REDUCTASE SIRA"/>
    <property type="match status" value="1"/>
</dbReference>
<sequence>MIENKKQWRLLASSVAVSALLMGCSDGKDGNDGEDGTPGPVGISIADATSLNASNFHSVLDADSNVWTVEFDLTDDRGVSVYGAELSNLAVKIGRMGTVEELPEDSQPGNEEYPAAQEKLDREIWVSYHHRSNDRGTASLCSESYTPYNVCELTGENGSYTLTVEHALPTTPEEGTSKFFFDYDGSKAHGLMMRVTGDQAKTFEHHYWDNEADTDIARPKVVVAQETCSGCHTGTNDLYRYASDNHYGIELETCTFCHVDYATKETRTDANGKEYVVDHSIKGLVHEIHHMRTNSRHAGYKEDFTRILAPTVGTDEETGDNQFGVFPNQASNCLTCHTDGADESAEEMTQLWQADTDGKTCLNCHGEAHRASYNDCTACHSHDEYARGAHEAHFSANAGRGSNTVDVALSTGKLINNRVDVDVTLTQGDNAVALENLSSVRVVYNATYGEDFVLFSKSTTLAAEHVNGNAFRVSLDDADLMAELNNGATLSLAVTGSVCFNEKSNTLVACADESADVITSTLVGVKEFFAVATEEAAVRNQVVAFENCQACHTEDLRGSHYNGDVNTCASCHNREREKNGYDTRYFAYTVHDKHYVFSNDRNNSIFFKKSDCAVCHDDSYALNNVSDQLVKWKNTDGESALTTPQTAACMSCHDKFAGDATLGHIEAMGGFHKASADEIVEGQETCSTCHTADNIKQSHKF</sequence>
<evidence type="ECO:0000313" key="3">
    <source>
        <dbReference type="EMBL" id="SHI15519.1"/>
    </source>
</evidence>
<dbReference type="GO" id="GO:0016491">
    <property type="term" value="F:oxidoreductase activity"/>
    <property type="evidence" value="ECO:0007669"/>
    <property type="project" value="TreeGrafter"/>
</dbReference>
<dbReference type="InterPro" id="IPR054337">
    <property type="entry name" value="Mtrc-MtrF-like_dom_II/IV"/>
</dbReference>
<accession>A0A1M5YUC7</accession>
<protein>
    <submittedName>
        <fullName evidence="3">Decaheme c-type cytochrome, OmcA/MtrC family</fullName>
    </submittedName>
</protein>
<dbReference type="Pfam" id="PF22113">
    <property type="entry name" value="Mtrc-MtrF_II-IV_dom"/>
    <property type="match status" value="2"/>
</dbReference>
<gene>
    <name evidence="3" type="ORF">SAMN02745129_4445</name>
</gene>
<dbReference type="PROSITE" id="PS51257">
    <property type="entry name" value="PROKAR_LIPOPROTEIN"/>
    <property type="match status" value="1"/>
</dbReference>
<dbReference type="SUPFAM" id="SSF48695">
    <property type="entry name" value="Multiheme cytochromes"/>
    <property type="match status" value="1"/>
</dbReference>
<keyword evidence="1" id="KW-0732">Signal</keyword>
<reference evidence="3 4" key="1">
    <citation type="submission" date="2016-11" db="EMBL/GenBank/DDBJ databases">
        <authorList>
            <person name="Jaros S."/>
            <person name="Januszkiewicz K."/>
            <person name="Wedrychowicz H."/>
        </authorList>
    </citation>
    <scope>NUCLEOTIDE SEQUENCE [LARGE SCALE GENOMIC DNA]</scope>
    <source>
        <strain evidence="3 4">DSM 16917</strain>
    </source>
</reference>
<dbReference type="InterPro" id="IPR036280">
    <property type="entry name" value="Multihaem_cyt_sf"/>
</dbReference>
<dbReference type="EMBL" id="FQXG01000008">
    <property type="protein sequence ID" value="SHI15519.1"/>
    <property type="molecule type" value="Genomic_DNA"/>
</dbReference>
<evidence type="ECO:0000256" key="1">
    <source>
        <dbReference type="ARBA" id="ARBA00022729"/>
    </source>
</evidence>
<name>A0A1M5YUC7_9GAMM</name>
<organism evidence="3 4">
    <name type="scientific">Ferrimonas marina</name>
    <dbReference type="NCBI Taxonomy" id="299255"/>
    <lineage>
        <taxon>Bacteria</taxon>
        <taxon>Pseudomonadati</taxon>
        <taxon>Pseudomonadota</taxon>
        <taxon>Gammaproteobacteria</taxon>
        <taxon>Alteromonadales</taxon>
        <taxon>Ferrimonadaceae</taxon>
        <taxon>Ferrimonas</taxon>
    </lineage>
</organism>
<dbReference type="PANTHER" id="PTHR35038:SF6">
    <property type="entry name" value="SURFACE LOCALIZED DECAHEME CYTOCHROME C LIPOPROTEIN"/>
    <property type="match status" value="1"/>
</dbReference>